<protein>
    <submittedName>
        <fullName evidence="1">BNR repeat-containing protein</fullName>
    </submittedName>
</protein>
<dbReference type="Pfam" id="PF15892">
    <property type="entry name" value="BNR_4"/>
    <property type="match status" value="1"/>
</dbReference>
<dbReference type="InterPro" id="IPR036278">
    <property type="entry name" value="Sialidase_sf"/>
</dbReference>
<reference evidence="1" key="1">
    <citation type="submission" date="2021-01" db="EMBL/GenBank/DDBJ databases">
        <title>Fulvivirga kasyanovii gen. nov., sp nov., a novel member of the phylum Bacteroidetes isolated from seawater in a mussel farm.</title>
        <authorList>
            <person name="Zhao L.-H."/>
            <person name="Wang Z.-J."/>
        </authorList>
    </citation>
    <scope>NUCLEOTIDE SEQUENCE</scope>
    <source>
        <strain evidence="1">2943</strain>
    </source>
</reference>
<organism evidence="1 2">
    <name type="scientific">Fulvivirga sediminis</name>
    <dbReference type="NCBI Taxonomy" id="2803949"/>
    <lineage>
        <taxon>Bacteria</taxon>
        <taxon>Pseudomonadati</taxon>
        <taxon>Bacteroidota</taxon>
        <taxon>Cytophagia</taxon>
        <taxon>Cytophagales</taxon>
        <taxon>Fulvivirgaceae</taxon>
        <taxon>Fulvivirga</taxon>
    </lineage>
</organism>
<dbReference type="SUPFAM" id="SSF50939">
    <property type="entry name" value="Sialidases"/>
    <property type="match status" value="2"/>
</dbReference>
<accession>A0A937FCV2</accession>
<evidence type="ECO:0000313" key="2">
    <source>
        <dbReference type="Proteomes" id="UP000659388"/>
    </source>
</evidence>
<sequence length="438" mass="50651">MKSYLAFTVFFCISFQSFSQTSYSNISKAWSKNSVNAVIFRKNSLVTYGEYQFAAYYYEDRSVVLAKRKLGNRQWEFRKTQYFGNAQDAHNTINIIVDGDGYLHVAWDQHNNQLHYAVSNAPLSLDLGAAMSMTEQDEDYVTYPEFYKMPSGDLTFLYRNGESGSGNLVLKRYNLKQKRWEGLQRNLIDGENERNAYWQAIVDNKGVIHLSWVWRETWDVATNHDMCYARSRDGGKTWEDSKGKVYQLPINQANAEIIYKIPQNSGLINQTSMTVDAKGNPIVATYFKDRKTEIQQYQVIYFDGSWHCSAVSKRKEGFDLGGGGTKKIPISRPQILYGNYDGVPFGMLIYRDQANGNKASVYINPEFPRGDWFSIDLWNKSLGDWEPTYDSELWRDYQILSLFVQNVEQVDGEGLSEQEPSMVYVLDFKPYLDLKNRK</sequence>
<name>A0A937FCV2_9BACT</name>
<dbReference type="Proteomes" id="UP000659388">
    <property type="component" value="Unassembled WGS sequence"/>
</dbReference>
<evidence type="ECO:0000313" key="1">
    <source>
        <dbReference type="EMBL" id="MBL3658213.1"/>
    </source>
</evidence>
<dbReference type="EMBL" id="JAESIY010000011">
    <property type="protein sequence ID" value="MBL3658213.1"/>
    <property type="molecule type" value="Genomic_DNA"/>
</dbReference>
<keyword evidence="2" id="KW-1185">Reference proteome</keyword>
<dbReference type="RefSeq" id="WP_202246006.1">
    <property type="nucleotide sequence ID" value="NZ_JAESIY010000011.1"/>
</dbReference>
<gene>
    <name evidence="1" type="ORF">JL102_18820</name>
</gene>
<dbReference type="AlphaFoldDB" id="A0A937FCV2"/>
<proteinExistence type="predicted"/>
<comment type="caution">
    <text evidence="1">The sequence shown here is derived from an EMBL/GenBank/DDBJ whole genome shotgun (WGS) entry which is preliminary data.</text>
</comment>